<gene>
    <name evidence="6 7" type="primary">rsmG</name>
    <name evidence="7" type="ORF">C5F48_00660</name>
</gene>
<reference evidence="7 8" key="1">
    <citation type="submission" date="2018-03" db="EMBL/GenBank/DDBJ databases">
        <title>Cereibacter changlensis.</title>
        <authorList>
            <person name="Meyer T.E."/>
            <person name="Miller S."/>
            <person name="Lodha T."/>
            <person name="Gandham S."/>
            <person name="Chintalapati S."/>
            <person name="Chintalapati V.R."/>
        </authorList>
    </citation>
    <scope>NUCLEOTIDE SEQUENCE [LARGE SCALE GENOMIC DNA]</scope>
    <source>
        <strain evidence="7 8">JA139</strain>
    </source>
</reference>
<accession>A0A2T4K110</accession>
<feature type="binding site" evidence="6">
    <location>
        <position position="73"/>
    </location>
    <ligand>
        <name>S-adenosyl-L-methionine</name>
        <dbReference type="ChEBI" id="CHEBI:59789"/>
    </ligand>
</feature>
<proteinExistence type="inferred from homology"/>
<dbReference type="OrthoDB" id="9808773at2"/>
<organism evidence="7 8">
    <name type="scientific">Cereibacter changlensis JA139</name>
    <dbReference type="NCBI Taxonomy" id="1188249"/>
    <lineage>
        <taxon>Bacteria</taxon>
        <taxon>Pseudomonadati</taxon>
        <taxon>Pseudomonadota</taxon>
        <taxon>Alphaproteobacteria</taxon>
        <taxon>Rhodobacterales</taxon>
        <taxon>Paracoccaceae</taxon>
        <taxon>Cereibacter</taxon>
    </lineage>
</organism>
<evidence type="ECO:0000256" key="1">
    <source>
        <dbReference type="ARBA" id="ARBA00022490"/>
    </source>
</evidence>
<evidence type="ECO:0000256" key="5">
    <source>
        <dbReference type="ARBA" id="ARBA00022691"/>
    </source>
</evidence>
<evidence type="ECO:0000313" key="7">
    <source>
        <dbReference type="EMBL" id="PTE23797.1"/>
    </source>
</evidence>
<comment type="caution">
    <text evidence="6">Lacks conserved residue(s) required for the propagation of feature annotation.</text>
</comment>
<dbReference type="GO" id="GO:0005829">
    <property type="term" value="C:cytosol"/>
    <property type="evidence" value="ECO:0007669"/>
    <property type="project" value="TreeGrafter"/>
</dbReference>
<sequence length="208" mass="22674">MSAPVLDPVAALNVSRETTEKLHRFVALLEKWNPAINLVSRSTLSDAWTRHILDSAQLYALAPATAQRWLDLGSGGGFPGIVNAILAAELRPTSTHTLVEVDQRKSTFLRQAIQDLGLNATVLTSRIEQLPPQGAEVITARALAPLRLLCSLAHPHLAPNCACLFQKGARYAAEIAEAQISWRLDYDLHPSLTDPEAVILKLKALDHV</sequence>
<comment type="function">
    <text evidence="6">Specifically methylates the N7 position of guanine in position 527 of 16S rRNA.</text>
</comment>
<comment type="similarity">
    <text evidence="6">Belongs to the methyltransferase superfamily. RNA methyltransferase RsmG family.</text>
</comment>
<keyword evidence="3 6" id="KW-0489">Methyltransferase</keyword>
<evidence type="ECO:0000256" key="6">
    <source>
        <dbReference type="HAMAP-Rule" id="MF_00074"/>
    </source>
</evidence>
<dbReference type="GO" id="GO:0070043">
    <property type="term" value="F:rRNA (guanine-N7-)-methyltransferase activity"/>
    <property type="evidence" value="ECO:0007669"/>
    <property type="project" value="UniProtKB-UniRule"/>
</dbReference>
<comment type="subcellular location">
    <subcellularLocation>
        <location evidence="6">Cytoplasm</location>
    </subcellularLocation>
</comment>
<protein>
    <recommendedName>
        <fullName evidence="6">Ribosomal RNA small subunit methyltransferase G</fullName>
        <ecNumber evidence="6">2.1.1.170</ecNumber>
    </recommendedName>
    <alternativeName>
        <fullName evidence="6">16S rRNA 7-methylguanosine methyltransferase</fullName>
        <shortName evidence="6">16S rRNA m7G methyltransferase</shortName>
    </alternativeName>
</protein>
<dbReference type="SUPFAM" id="SSF53335">
    <property type="entry name" value="S-adenosyl-L-methionine-dependent methyltransferases"/>
    <property type="match status" value="1"/>
</dbReference>
<comment type="caution">
    <text evidence="7">The sequence shown here is derived from an EMBL/GenBank/DDBJ whole genome shotgun (WGS) entry which is preliminary data.</text>
</comment>
<comment type="catalytic activity">
    <reaction evidence="6">
        <text>guanosine(527) in 16S rRNA + S-adenosyl-L-methionine = N(7)-methylguanosine(527) in 16S rRNA + S-adenosyl-L-homocysteine</text>
        <dbReference type="Rhea" id="RHEA:42732"/>
        <dbReference type="Rhea" id="RHEA-COMP:10209"/>
        <dbReference type="Rhea" id="RHEA-COMP:10210"/>
        <dbReference type="ChEBI" id="CHEBI:57856"/>
        <dbReference type="ChEBI" id="CHEBI:59789"/>
        <dbReference type="ChEBI" id="CHEBI:74269"/>
        <dbReference type="ChEBI" id="CHEBI:74480"/>
        <dbReference type="EC" id="2.1.1.170"/>
    </reaction>
</comment>
<keyword evidence="2 6" id="KW-0698">rRNA processing</keyword>
<evidence type="ECO:0000313" key="8">
    <source>
        <dbReference type="Proteomes" id="UP000241010"/>
    </source>
</evidence>
<dbReference type="HAMAP" id="MF_00074">
    <property type="entry name" value="16SrRNA_methyltr_G"/>
    <property type="match status" value="1"/>
</dbReference>
<keyword evidence="4 6" id="KW-0808">Transferase</keyword>
<dbReference type="InterPro" id="IPR029063">
    <property type="entry name" value="SAM-dependent_MTases_sf"/>
</dbReference>
<name>A0A2T4K110_9RHOB</name>
<feature type="binding site" evidence="6">
    <location>
        <position position="78"/>
    </location>
    <ligand>
        <name>S-adenosyl-L-methionine</name>
        <dbReference type="ChEBI" id="CHEBI:59789"/>
    </ligand>
</feature>
<dbReference type="Gene3D" id="3.40.50.150">
    <property type="entry name" value="Vaccinia Virus protein VP39"/>
    <property type="match status" value="1"/>
</dbReference>
<keyword evidence="8" id="KW-1185">Reference proteome</keyword>
<keyword evidence="5 6" id="KW-0949">S-adenosyl-L-methionine</keyword>
<keyword evidence="1 6" id="KW-0963">Cytoplasm</keyword>
<dbReference type="Pfam" id="PF02527">
    <property type="entry name" value="GidB"/>
    <property type="match status" value="1"/>
</dbReference>
<feature type="binding site" evidence="6">
    <location>
        <position position="141"/>
    </location>
    <ligand>
        <name>S-adenosyl-L-methionine</name>
        <dbReference type="ChEBI" id="CHEBI:59789"/>
    </ligand>
</feature>
<dbReference type="PANTHER" id="PTHR31760">
    <property type="entry name" value="S-ADENOSYL-L-METHIONINE-DEPENDENT METHYLTRANSFERASES SUPERFAMILY PROTEIN"/>
    <property type="match status" value="1"/>
</dbReference>
<dbReference type="AlphaFoldDB" id="A0A2T4K110"/>
<dbReference type="EC" id="2.1.1.170" evidence="6"/>
<feature type="binding site" evidence="6">
    <location>
        <begin position="127"/>
        <end position="128"/>
    </location>
    <ligand>
        <name>S-adenosyl-L-methionine</name>
        <dbReference type="ChEBI" id="CHEBI:59789"/>
    </ligand>
</feature>
<evidence type="ECO:0000256" key="3">
    <source>
        <dbReference type="ARBA" id="ARBA00022603"/>
    </source>
</evidence>
<dbReference type="NCBIfam" id="TIGR00138">
    <property type="entry name" value="rsmG_gidB"/>
    <property type="match status" value="1"/>
</dbReference>
<dbReference type="EMBL" id="PZKG01000001">
    <property type="protein sequence ID" value="PTE23797.1"/>
    <property type="molecule type" value="Genomic_DNA"/>
</dbReference>
<dbReference type="PIRSF" id="PIRSF003078">
    <property type="entry name" value="GidB"/>
    <property type="match status" value="1"/>
</dbReference>
<evidence type="ECO:0000256" key="4">
    <source>
        <dbReference type="ARBA" id="ARBA00022679"/>
    </source>
</evidence>
<dbReference type="RefSeq" id="WP_107661978.1">
    <property type="nucleotide sequence ID" value="NZ_PZKG01000001.1"/>
</dbReference>
<dbReference type="Proteomes" id="UP000241010">
    <property type="component" value="Unassembled WGS sequence"/>
</dbReference>
<dbReference type="PANTHER" id="PTHR31760:SF0">
    <property type="entry name" value="S-ADENOSYL-L-METHIONINE-DEPENDENT METHYLTRANSFERASES SUPERFAMILY PROTEIN"/>
    <property type="match status" value="1"/>
</dbReference>
<dbReference type="InterPro" id="IPR003682">
    <property type="entry name" value="rRNA_ssu_MeTfrase_G"/>
</dbReference>
<evidence type="ECO:0000256" key="2">
    <source>
        <dbReference type="ARBA" id="ARBA00022552"/>
    </source>
</evidence>